<evidence type="ECO:0000256" key="10">
    <source>
        <dbReference type="ARBA" id="ARBA00029427"/>
    </source>
</evidence>
<dbReference type="Proteomes" id="UP000232875">
    <property type="component" value="Unassembled WGS sequence"/>
</dbReference>
<sequence>MAGAMNNAKRETRKIRDEDRESKLGVVFGVSGPVVVADNMVGSSMYELVRVGYDELVGEIIRIDGAKATIQVYEETSGVCVGDPVMCTGKPLSVELGPGMLENIYDGIQRPLEAIADLSKSIYIPRGVNTPALSREKKWSFTPGKFKVGDHITGGDIYGSVLENPLVRDHRIMLPPRARGTITHIAEKGEYTVDDVVLETEFNGEKQQHKLMHTWPVRAPRPVAEKLRADYPLFTGQRILDALFPAIQGGTTSIPGAFGCGKTVISQALSKFSNSDIITYVGCGERGNEMAEVLEEFPQLTLTSDGVEQPIMRRTTLVANTSNMPVAAREASIYTGITLSEYFRDMGYNVAMMADSTSRWAEALREISGRLAEMPADSGYPAYLGAKLASFYERSGKVSALGSPERMGSVSLVGAVSPPGGDFSDPVTTATLGIVGAFWGLDKKLAQRKHFPSVNWNVSYSNYTSPLEGYYEKNWPGFSALRASCRNLLQKDDDLAEIVQLVGKSALGESDKVILEVAQIVKNDYLQQNGISEYDQYCPFYKTSGMLRNIMGYNDHAQAALASNPDLTWARIREHTQDALYGLTQQKFEDPKQGEKAIVEKYDKVAADMAEAFRSLSD</sequence>
<comment type="function">
    <text evidence="13">Catalytic subunit of the V1 complex of vacuolar(H+)-ATPase (V-ATPase), a multisubunit enzyme composed of a peripheral complex (V1) that hydrolyzes ATP and a membrane integral complex (V0) that translocates protons. V-ATPase is responsible for acidifying and maintaining the pH of intracellular compartments.</text>
</comment>
<dbReference type="InterPro" id="IPR036121">
    <property type="entry name" value="ATPase_F1/V1/A1_a/bsu_N_sf"/>
</dbReference>
<evidence type="ECO:0000259" key="14">
    <source>
        <dbReference type="Pfam" id="PF00006"/>
    </source>
</evidence>
<dbReference type="GO" id="GO:0005524">
    <property type="term" value="F:ATP binding"/>
    <property type="evidence" value="ECO:0007669"/>
    <property type="project" value="UniProtKB-KW"/>
</dbReference>
<dbReference type="PANTHER" id="PTHR43607:SF1">
    <property type="entry name" value="H(+)-TRANSPORTING TWO-SECTOR ATPASE"/>
    <property type="match status" value="1"/>
</dbReference>
<evidence type="ECO:0000259" key="15">
    <source>
        <dbReference type="Pfam" id="PF02874"/>
    </source>
</evidence>
<dbReference type="FunFam" id="1.10.1140.10:FF:000002">
    <property type="entry name" value="V-type proton ATPase catalytic subunit A"/>
    <property type="match status" value="1"/>
</dbReference>
<dbReference type="InterPro" id="IPR005725">
    <property type="entry name" value="ATPase_V1-cplx_asu"/>
</dbReference>
<dbReference type="Gene3D" id="3.40.50.300">
    <property type="entry name" value="P-loop containing nucleotide triphosphate hydrolases"/>
    <property type="match status" value="1"/>
</dbReference>
<evidence type="ECO:0000313" key="19">
    <source>
        <dbReference type="Proteomes" id="UP000232875"/>
    </source>
</evidence>
<accession>A0A2N1J7U7</accession>
<keyword evidence="8" id="KW-1278">Translocase</keyword>
<dbReference type="NCBIfam" id="NF003220">
    <property type="entry name" value="PRK04192.1"/>
    <property type="match status" value="1"/>
</dbReference>
<feature type="domain" description="ATP synthase A/B type C-terminal" evidence="17">
    <location>
        <begin position="470"/>
        <end position="558"/>
    </location>
</feature>
<dbReference type="Pfam" id="PF00006">
    <property type="entry name" value="ATP-synt_ab"/>
    <property type="match status" value="1"/>
</dbReference>
<dbReference type="GO" id="GO:0000329">
    <property type="term" value="C:fungal-type vacuole membrane"/>
    <property type="evidence" value="ECO:0007669"/>
    <property type="project" value="TreeGrafter"/>
</dbReference>
<comment type="similarity">
    <text evidence="1">Belongs to the ATPase alpha/beta chains family.</text>
</comment>
<dbReference type="CDD" id="cd01134">
    <property type="entry name" value="V_A-ATPase_A"/>
    <property type="match status" value="1"/>
</dbReference>
<dbReference type="InterPro" id="IPR000194">
    <property type="entry name" value="ATPase_F1/V1/A1_a/bsu_nucl-bd"/>
</dbReference>
<dbReference type="GeneID" id="80903349"/>
<evidence type="ECO:0000256" key="2">
    <source>
        <dbReference type="ARBA" id="ARBA00012473"/>
    </source>
</evidence>
<reference evidence="18 19" key="1">
    <citation type="submission" date="2017-10" db="EMBL/GenBank/DDBJ databases">
        <title>A novel species of cold-tolerant Malassezia isolated from bats.</title>
        <authorList>
            <person name="Lorch J.M."/>
            <person name="Palmer J.M."/>
            <person name="Vanderwolf K.J."/>
            <person name="Schmidt K.Z."/>
            <person name="Verant M.L."/>
            <person name="Weller T.J."/>
            <person name="Blehert D.S."/>
        </authorList>
    </citation>
    <scope>NUCLEOTIDE SEQUENCE [LARGE SCALE GENOMIC DNA]</scope>
    <source>
        <strain evidence="18 19">NWHC:44797-103</strain>
    </source>
</reference>
<dbReference type="InterPro" id="IPR022878">
    <property type="entry name" value="V-ATPase_asu"/>
</dbReference>
<dbReference type="NCBIfam" id="TIGR01042">
    <property type="entry name" value="V-ATPase_V1_A"/>
    <property type="match status" value="1"/>
</dbReference>
<comment type="subunit">
    <text evidence="11">V-ATPase is a heteromultimeric enzyme composed of a peripheral catalytic V1 complex (components A to H) attached to an integral membrane V0 proton pore complex (components: a, c, c', c'', d, e, f and VOA1).</text>
</comment>
<dbReference type="InterPro" id="IPR004100">
    <property type="entry name" value="ATPase_F1/V1/A1_a/bsu_N"/>
</dbReference>
<comment type="catalytic activity">
    <reaction evidence="12">
        <text>ATP + H2O + 4 H(+)(in) = ADP + phosphate + 5 H(+)(out)</text>
        <dbReference type="Rhea" id="RHEA:57720"/>
        <dbReference type="ChEBI" id="CHEBI:15377"/>
        <dbReference type="ChEBI" id="CHEBI:15378"/>
        <dbReference type="ChEBI" id="CHEBI:30616"/>
        <dbReference type="ChEBI" id="CHEBI:43474"/>
        <dbReference type="ChEBI" id="CHEBI:456216"/>
        <dbReference type="EC" id="7.1.2.2"/>
    </reaction>
</comment>
<keyword evidence="19" id="KW-1185">Reference proteome</keyword>
<dbReference type="RefSeq" id="XP_056064623.1">
    <property type="nucleotide sequence ID" value="XM_056208648.1"/>
</dbReference>
<dbReference type="SUPFAM" id="SSF50615">
    <property type="entry name" value="N-terminal domain of alpha and beta subunits of F1 ATP synthase"/>
    <property type="match status" value="1"/>
</dbReference>
<feature type="domain" description="ATPsynthase alpha/beta subunit barrel-sandwich" evidence="16">
    <location>
        <begin position="130"/>
        <end position="218"/>
    </location>
</feature>
<dbReference type="STRING" id="2020962.A0A2N1J7U7"/>
<name>A0A2N1J7U7_9BASI</name>
<gene>
    <name evidence="18" type="primary">VMA1</name>
    <name evidence="18" type="ORF">MVES_003394</name>
</gene>
<evidence type="ECO:0000256" key="8">
    <source>
        <dbReference type="ARBA" id="ARBA00022967"/>
    </source>
</evidence>
<dbReference type="InterPro" id="IPR023366">
    <property type="entry name" value="ATP_synth_asu-like_sf"/>
</dbReference>
<evidence type="ECO:0000256" key="9">
    <source>
        <dbReference type="ARBA" id="ARBA00023065"/>
    </source>
</evidence>
<evidence type="ECO:0000256" key="13">
    <source>
        <dbReference type="ARBA" id="ARBA00058996"/>
    </source>
</evidence>
<dbReference type="EMBL" id="KZ454994">
    <property type="protein sequence ID" value="PKI82631.1"/>
    <property type="molecule type" value="Genomic_DNA"/>
</dbReference>
<dbReference type="Pfam" id="PF02874">
    <property type="entry name" value="ATP-synt_ab_N"/>
    <property type="match status" value="1"/>
</dbReference>
<keyword evidence="5" id="KW-0547">Nucleotide-binding</keyword>
<dbReference type="PROSITE" id="PS00152">
    <property type="entry name" value="ATPASE_ALPHA_BETA"/>
    <property type="match status" value="1"/>
</dbReference>
<dbReference type="HAMAP" id="MF_00309">
    <property type="entry name" value="ATP_synth_A_arch"/>
    <property type="match status" value="1"/>
</dbReference>
<evidence type="ECO:0000256" key="4">
    <source>
        <dbReference type="ARBA" id="ARBA00022448"/>
    </source>
</evidence>
<dbReference type="OrthoDB" id="1676488at2759"/>
<dbReference type="FunFam" id="2.40.30.20:FF:000002">
    <property type="entry name" value="V-type proton ATPase catalytic subunit A"/>
    <property type="match status" value="1"/>
</dbReference>
<keyword evidence="7" id="KW-0067">ATP-binding</keyword>
<dbReference type="SUPFAM" id="SSF47917">
    <property type="entry name" value="C-terminal domain of alpha and beta subunits of F1 ATP synthase"/>
    <property type="match status" value="1"/>
</dbReference>
<dbReference type="Gene3D" id="2.40.30.20">
    <property type="match status" value="1"/>
</dbReference>
<dbReference type="EC" id="7.1.2.2" evidence="2"/>
<evidence type="ECO:0000256" key="7">
    <source>
        <dbReference type="ARBA" id="ARBA00022840"/>
    </source>
</evidence>
<dbReference type="GO" id="GO:0046034">
    <property type="term" value="P:ATP metabolic process"/>
    <property type="evidence" value="ECO:0007669"/>
    <property type="project" value="InterPro"/>
</dbReference>
<proteinExistence type="inferred from homology"/>
<keyword evidence="4" id="KW-0813">Transport</keyword>
<dbReference type="InterPro" id="IPR027417">
    <property type="entry name" value="P-loop_NTPase"/>
</dbReference>
<evidence type="ECO:0000313" key="18">
    <source>
        <dbReference type="EMBL" id="PKI82631.1"/>
    </source>
</evidence>
<dbReference type="Pfam" id="PF22919">
    <property type="entry name" value="ATP-synt_VA_C"/>
    <property type="match status" value="1"/>
</dbReference>
<evidence type="ECO:0000256" key="6">
    <source>
        <dbReference type="ARBA" id="ARBA00022781"/>
    </source>
</evidence>
<evidence type="ECO:0000259" key="17">
    <source>
        <dbReference type="Pfam" id="PF22919"/>
    </source>
</evidence>
<dbReference type="InterPro" id="IPR031686">
    <property type="entry name" value="ATP-synth_a_Xtn"/>
</dbReference>
<dbReference type="CDD" id="cd18111">
    <property type="entry name" value="ATP-synt_V_A-type_alpha_C"/>
    <property type="match status" value="1"/>
</dbReference>
<dbReference type="InterPro" id="IPR020003">
    <property type="entry name" value="ATPase_a/bsu_AS"/>
</dbReference>
<protein>
    <recommendedName>
        <fullName evidence="3">V-type proton ATPase catalytic subunit A</fullName>
        <ecNumber evidence="2">7.1.2.2</ecNumber>
    </recommendedName>
</protein>
<comment type="subcellular location">
    <subcellularLocation>
        <location evidence="10">Vacuole membrane</location>
        <topology evidence="10">Peripheral membrane protein</topology>
        <orientation evidence="10">Cytoplasmic side</orientation>
    </subcellularLocation>
</comment>
<dbReference type="GO" id="GO:0046961">
    <property type="term" value="F:proton-transporting ATPase activity, rotational mechanism"/>
    <property type="evidence" value="ECO:0007669"/>
    <property type="project" value="InterPro"/>
</dbReference>
<dbReference type="FunFam" id="3.40.50.300:FF:000052">
    <property type="entry name" value="V-type proton ATPase catalytic subunit A"/>
    <property type="match status" value="1"/>
</dbReference>
<evidence type="ECO:0000256" key="5">
    <source>
        <dbReference type="ARBA" id="ARBA00022741"/>
    </source>
</evidence>
<dbReference type="SUPFAM" id="SSF52540">
    <property type="entry name" value="P-loop containing nucleoside triphosphate hydrolases"/>
    <property type="match status" value="1"/>
</dbReference>
<keyword evidence="6" id="KW-0375">Hydrogen ion transport</keyword>
<dbReference type="InterPro" id="IPR024034">
    <property type="entry name" value="ATPase_F1/V1_b/a_C"/>
</dbReference>
<dbReference type="FunFam" id="2.40.50.100:FF:000008">
    <property type="entry name" value="V-type proton ATPase catalytic subunit A"/>
    <property type="match status" value="1"/>
</dbReference>
<dbReference type="InterPro" id="IPR055190">
    <property type="entry name" value="ATP-synt_VA_C"/>
</dbReference>
<dbReference type="AlphaFoldDB" id="A0A2N1J7U7"/>
<evidence type="ECO:0000256" key="1">
    <source>
        <dbReference type="ARBA" id="ARBA00008936"/>
    </source>
</evidence>
<evidence type="ECO:0000256" key="12">
    <source>
        <dbReference type="ARBA" id="ARBA00048383"/>
    </source>
</evidence>
<feature type="domain" description="ATPase F1/V1/A1 complex alpha/beta subunit N-terminal" evidence="15">
    <location>
        <begin position="28"/>
        <end position="89"/>
    </location>
</feature>
<dbReference type="Gene3D" id="2.40.50.100">
    <property type="match status" value="1"/>
</dbReference>
<evidence type="ECO:0000256" key="3">
    <source>
        <dbReference type="ARBA" id="ARBA00018860"/>
    </source>
</evidence>
<dbReference type="GO" id="GO:0016887">
    <property type="term" value="F:ATP hydrolysis activity"/>
    <property type="evidence" value="ECO:0007669"/>
    <property type="project" value="InterPro"/>
</dbReference>
<dbReference type="Pfam" id="PF16886">
    <property type="entry name" value="ATP-synt_ab_Xtn"/>
    <property type="match status" value="1"/>
</dbReference>
<feature type="domain" description="ATPase F1/V1/A1 complex alpha/beta subunit nucleotide-binding" evidence="14">
    <location>
        <begin position="236"/>
        <end position="461"/>
    </location>
</feature>
<organism evidence="18 19">
    <name type="scientific">Malassezia vespertilionis</name>
    <dbReference type="NCBI Taxonomy" id="2020962"/>
    <lineage>
        <taxon>Eukaryota</taxon>
        <taxon>Fungi</taxon>
        <taxon>Dikarya</taxon>
        <taxon>Basidiomycota</taxon>
        <taxon>Ustilaginomycotina</taxon>
        <taxon>Malasseziomycetes</taxon>
        <taxon>Malasseziales</taxon>
        <taxon>Malasseziaceae</taxon>
        <taxon>Malassezia</taxon>
    </lineage>
</organism>
<dbReference type="GO" id="GO:0055082">
    <property type="term" value="P:intracellular chemical homeostasis"/>
    <property type="evidence" value="ECO:0007669"/>
    <property type="project" value="UniProtKB-ARBA"/>
</dbReference>
<keyword evidence="9" id="KW-0406">Ion transport</keyword>
<dbReference type="CDD" id="cd18119">
    <property type="entry name" value="ATP-synt_V_A-type_alpha_N"/>
    <property type="match status" value="1"/>
</dbReference>
<evidence type="ECO:0000259" key="16">
    <source>
        <dbReference type="Pfam" id="PF16886"/>
    </source>
</evidence>
<evidence type="ECO:0000256" key="11">
    <source>
        <dbReference type="ARBA" id="ARBA00029477"/>
    </source>
</evidence>
<dbReference type="Gene3D" id="1.10.1140.10">
    <property type="entry name" value="Bovine Mitochondrial F1-atpase, Atp Synthase Beta Chain, Chain D, domain 3"/>
    <property type="match status" value="1"/>
</dbReference>
<dbReference type="GO" id="GO:0033180">
    <property type="term" value="C:proton-transporting V-type ATPase, V1 domain"/>
    <property type="evidence" value="ECO:0007669"/>
    <property type="project" value="InterPro"/>
</dbReference>
<dbReference type="PANTHER" id="PTHR43607">
    <property type="entry name" value="V-TYPE PROTON ATPASE CATALYTIC SUBUNIT A"/>
    <property type="match status" value="1"/>
</dbReference>